<feature type="chain" id="PRO_5018314686" evidence="1">
    <location>
        <begin position="20"/>
        <end position="62"/>
    </location>
</feature>
<keyword evidence="3" id="KW-1185">Reference proteome</keyword>
<evidence type="ECO:0000256" key="1">
    <source>
        <dbReference type="SAM" id="SignalP"/>
    </source>
</evidence>
<keyword evidence="1" id="KW-0732">Signal</keyword>
<gene>
    <name evidence="2" type="ORF">BpHYR1_033046</name>
</gene>
<sequence length="62" mass="7111">KNNIQFTFFFVCLIQLVYRVTWCCGVTVRVSTRRIFFDIGSCTSGSSESDSSDTLIHKTFTF</sequence>
<comment type="caution">
    <text evidence="2">The sequence shown here is derived from an EMBL/GenBank/DDBJ whole genome shotgun (WGS) entry which is preliminary data.</text>
</comment>
<feature type="signal peptide" evidence="1">
    <location>
        <begin position="1"/>
        <end position="19"/>
    </location>
</feature>
<protein>
    <submittedName>
        <fullName evidence="2">Uncharacterized protein</fullName>
    </submittedName>
</protein>
<organism evidence="2 3">
    <name type="scientific">Brachionus plicatilis</name>
    <name type="common">Marine rotifer</name>
    <name type="synonym">Brachionus muelleri</name>
    <dbReference type="NCBI Taxonomy" id="10195"/>
    <lineage>
        <taxon>Eukaryota</taxon>
        <taxon>Metazoa</taxon>
        <taxon>Spiralia</taxon>
        <taxon>Gnathifera</taxon>
        <taxon>Rotifera</taxon>
        <taxon>Eurotatoria</taxon>
        <taxon>Monogononta</taxon>
        <taxon>Pseudotrocha</taxon>
        <taxon>Ploima</taxon>
        <taxon>Brachionidae</taxon>
        <taxon>Brachionus</taxon>
    </lineage>
</organism>
<proteinExistence type="predicted"/>
<dbReference type="EMBL" id="REGN01002677">
    <property type="protein sequence ID" value="RNA26766.1"/>
    <property type="molecule type" value="Genomic_DNA"/>
</dbReference>
<dbReference type="Proteomes" id="UP000276133">
    <property type="component" value="Unassembled WGS sequence"/>
</dbReference>
<feature type="non-terminal residue" evidence="2">
    <location>
        <position position="1"/>
    </location>
</feature>
<name>A0A3M7RT77_BRAPC</name>
<reference evidence="2 3" key="1">
    <citation type="journal article" date="2018" name="Sci. Rep.">
        <title>Genomic signatures of local adaptation to the degree of environmental predictability in rotifers.</title>
        <authorList>
            <person name="Franch-Gras L."/>
            <person name="Hahn C."/>
            <person name="Garcia-Roger E.M."/>
            <person name="Carmona M.J."/>
            <person name="Serra M."/>
            <person name="Gomez A."/>
        </authorList>
    </citation>
    <scope>NUCLEOTIDE SEQUENCE [LARGE SCALE GENOMIC DNA]</scope>
    <source>
        <strain evidence="2">HYR1</strain>
    </source>
</reference>
<dbReference type="AlphaFoldDB" id="A0A3M7RT77"/>
<evidence type="ECO:0000313" key="2">
    <source>
        <dbReference type="EMBL" id="RNA26766.1"/>
    </source>
</evidence>
<accession>A0A3M7RT77</accession>
<evidence type="ECO:0000313" key="3">
    <source>
        <dbReference type="Proteomes" id="UP000276133"/>
    </source>
</evidence>